<evidence type="ECO:0000313" key="17">
    <source>
        <dbReference type="EMBL" id="CRK92618.1"/>
    </source>
</evidence>
<feature type="domain" description="Ion transport" evidence="16">
    <location>
        <begin position="168"/>
        <end position="326"/>
    </location>
</feature>
<dbReference type="Gene3D" id="1.20.120.350">
    <property type="entry name" value="Voltage-gated potassium channels. Chain C"/>
    <property type="match status" value="1"/>
</dbReference>
<protein>
    <submittedName>
        <fullName evidence="17">CLUMA_CG006169, isoform A</fullName>
    </submittedName>
</protein>
<dbReference type="EMBL" id="CVRI01000033">
    <property type="protein sequence ID" value="CRK92618.1"/>
    <property type="molecule type" value="Genomic_DNA"/>
</dbReference>
<dbReference type="Pfam" id="PF00520">
    <property type="entry name" value="Ion_trans"/>
    <property type="match status" value="1"/>
</dbReference>
<keyword evidence="10" id="KW-0406">Ion transport</keyword>
<evidence type="ECO:0000256" key="3">
    <source>
        <dbReference type="ARBA" id="ARBA00022568"/>
    </source>
</evidence>
<evidence type="ECO:0000256" key="13">
    <source>
        <dbReference type="ARBA" id="ARBA00023303"/>
    </source>
</evidence>
<dbReference type="FunFam" id="1.20.120.350:FF:000012">
    <property type="entry name" value="Voltage-dependent T-type calcium channel subunit alpha"/>
    <property type="match status" value="1"/>
</dbReference>
<keyword evidence="13" id="KW-0407">Ion channel</keyword>
<evidence type="ECO:0000256" key="11">
    <source>
        <dbReference type="ARBA" id="ARBA00023136"/>
    </source>
</evidence>
<feature type="transmembrane region" description="Helical" evidence="15">
    <location>
        <begin position="302"/>
        <end position="321"/>
    </location>
</feature>
<dbReference type="GO" id="GO:0005891">
    <property type="term" value="C:voltage-gated calcium channel complex"/>
    <property type="evidence" value="ECO:0007669"/>
    <property type="project" value="InterPro"/>
</dbReference>
<evidence type="ECO:0000313" key="18">
    <source>
        <dbReference type="Proteomes" id="UP000183832"/>
    </source>
</evidence>
<keyword evidence="2" id="KW-0813">Transport</keyword>
<keyword evidence="4" id="KW-0107">Calcium channel</keyword>
<keyword evidence="3" id="KW-0109">Calcium transport</keyword>
<dbReference type="PRINTS" id="PR01629">
    <property type="entry name" value="TVDCCALPHA1"/>
</dbReference>
<feature type="region of interest" description="Disordered" evidence="14">
    <location>
        <begin position="90"/>
        <end position="137"/>
    </location>
</feature>
<evidence type="ECO:0000256" key="6">
    <source>
        <dbReference type="ARBA" id="ARBA00022737"/>
    </source>
</evidence>
<evidence type="ECO:0000256" key="8">
    <source>
        <dbReference type="ARBA" id="ARBA00022882"/>
    </source>
</evidence>
<keyword evidence="9 15" id="KW-1133">Transmembrane helix</keyword>
<keyword evidence="7" id="KW-0106">Calcium</keyword>
<evidence type="ECO:0000256" key="7">
    <source>
        <dbReference type="ARBA" id="ARBA00022837"/>
    </source>
</evidence>
<dbReference type="InterPro" id="IPR050599">
    <property type="entry name" value="VDCC_alpha-1_subunit"/>
</dbReference>
<keyword evidence="5 15" id="KW-0812">Transmembrane</keyword>
<comment type="subcellular location">
    <subcellularLocation>
        <location evidence="1">Membrane</location>
        <topology evidence="1">Multi-pass membrane protein</topology>
    </subcellularLocation>
</comment>
<dbReference type="SUPFAM" id="SSF81324">
    <property type="entry name" value="Voltage-gated potassium channels"/>
    <property type="match status" value="1"/>
</dbReference>
<evidence type="ECO:0000256" key="1">
    <source>
        <dbReference type="ARBA" id="ARBA00004141"/>
    </source>
</evidence>
<gene>
    <name evidence="17" type="ORF">CLUMA_CG006169</name>
</gene>
<dbReference type="Gene3D" id="1.10.287.70">
    <property type="match status" value="1"/>
</dbReference>
<dbReference type="PANTHER" id="PTHR45628">
    <property type="entry name" value="VOLTAGE-DEPENDENT CALCIUM CHANNEL TYPE A SUBUNIT ALPHA-1"/>
    <property type="match status" value="1"/>
</dbReference>
<evidence type="ECO:0000256" key="14">
    <source>
        <dbReference type="SAM" id="MobiDB-lite"/>
    </source>
</evidence>
<dbReference type="OrthoDB" id="416585at2759"/>
<keyword evidence="11 15" id="KW-0472">Membrane</keyword>
<evidence type="ECO:0000256" key="15">
    <source>
        <dbReference type="SAM" id="Phobius"/>
    </source>
</evidence>
<evidence type="ECO:0000256" key="2">
    <source>
        <dbReference type="ARBA" id="ARBA00022448"/>
    </source>
</evidence>
<dbReference type="InterPro" id="IPR005445">
    <property type="entry name" value="VDCC_T_a1"/>
</dbReference>
<evidence type="ECO:0000256" key="4">
    <source>
        <dbReference type="ARBA" id="ARBA00022673"/>
    </source>
</evidence>
<keyword evidence="12" id="KW-0325">Glycoprotein</keyword>
<proteinExistence type="predicted"/>
<reference evidence="17 18" key="1">
    <citation type="submission" date="2015-04" db="EMBL/GenBank/DDBJ databases">
        <authorList>
            <person name="Syromyatnikov M.Y."/>
            <person name="Popov V.N."/>
        </authorList>
    </citation>
    <scope>NUCLEOTIDE SEQUENCE [LARGE SCALE GENOMIC DNA]</scope>
</reference>
<evidence type="ECO:0000256" key="12">
    <source>
        <dbReference type="ARBA" id="ARBA00023180"/>
    </source>
</evidence>
<dbReference type="InterPro" id="IPR005821">
    <property type="entry name" value="Ion_trans_dom"/>
</dbReference>
<evidence type="ECO:0000259" key="16">
    <source>
        <dbReference type="Pfam" id="PF00520"/>
    </source>
</evidence>
<dbReference type="PANTHER" id="PTHR45628:SF22">
    <property type="entry name" value="VOLTAGE-DEPENDENT T-TYPE CALCIUM CHANNEL SUBUNIT ALPHA"/>
    <property type="match status" value="1"/>
</dbReference>
<keyword evidence="8" id="KW-0851">Voltage-gated channel</keyword>
<keyword evidence="6" id="KW-0677">Repeat</keyword>
<dbReference type="STRING" id="568069.A0A1J1HYJ1"/>
<organism evidence="17 18">
    <name type="scientific">Clunio marinus</name>
    <dbReference type="NCBI Taxonomy" id="568069"/>
    <lineage>
        <taxon>Eukaryota</taxon>
        <taxon>Metazoa</taxon>
        <taxon>Ecdysozoa</taxon>
        <taxon>Arthropoda</taxon>
        <taxon>Hexapoda</taxon>
        <taxon>Insecta</taxon>
        <taxon>Pterygota</taxon>
        <taxon>Neoptera</taxon>
        <taxon>Endopterygota</taxon>
        <taxon>Diptera</taxon>
        <taxon>Nematocera</taxon>
        <taxon>Chironomoidea</taxon>
        <taxon>Chironomidae</taxon>
        <taxon>Clunio</taxon>
    </lineage>
</organism>
<dbReference type="Proteomes" id="UP000183832">
    <property type="component" value="Unassembled WGS sequence"/>
</dbReference>
<evidence type="ECO:0000256" key="9">
    <source>
        <dbReference type="ARBA" id="ARBA00022989"/>
    </source>
</evidence>
<feature type="compositionally biased region" description="Low complexity" evidence="14">
    <location>
        <begin position="101"/>
        <end position="135"/>
    </location>
</feature>
<keyword evidence="18" id="KW-1185">Reference proteome</keyword>
<evidence type="ECO:0000256" key="5">
    <source>
        <dbReference type="ARBA" id="ARBA00022692"/>
    </source>
</evidence>
<dbReference type="GO" id="GO:0098703">
    <property type="term" value="P:calcium ion import across plasma membrane"/>
    <property type="evidence" value="ECO:0007669"/>
    <property type="project" value="TreeGrafter"/>
</dbReference>
<name>A0A1J1HYJ1_9DIPT</name>
<evidence type="ECO:0000256" key="10">
    <source>
        <dbReference type="ARBA" id="ARBA00023065"/>
    </source>
</evidence>
<feature type="region of interest" description="Disordered" evidence="14">
    <location>
        <begin position="1"/>
        <end position="43"/>
    </location>
</feature>
<dbReference type="InterPro" id="IPR027359">
    <property type="entry name" value="Volt_channel_dom_sf"/>
</dbReference>
<dbReference type="AlphaFoldDB" id="A0A1J1HYJ1"/>
<sequence>MLYNTYSESDLESETNFQQPTTGSEKMPNNSNFVRNNSIKNGNKQLQKNSLTAGHIQRRRASECSYYNVSDGADNISYYGIPFGGQKRGSLSGTMNGMRRSQSNKSSLSTSSGDVSTGSRSSTCSGDDTTSTSSGQPNLPYPGFVEFSFKYLSQDARPRNWCLQLITNPWFERVSMLVILLNCITLGMFQPCVDDKCEKNRCKILQIFDDVIFAFFSLEMTIKMIAMGGWGRGTYLADSWNRLDFFIVMSGALEYILQVENLNLTAIRTIRVLRPLRAINRIPSMRILVMLLLDTLPMLGNVLLLCFFVFFIFGIIGVQLWEGILRQRCVLQLPDAVLKPE</sequence>
<accession>A0A1J1HYJ1</accession>
<dbReference type="GO" id="GO:0008331">
    <property type="term" value="F:high voltage-gated calcium channel activity"/>
    <property type="evidence" value="ECO:0007669"/>
    <property type="project" value="TreeGrafter"/>
</dbReference>